<dbReference type="EMBL" id="SPDV01000020">
    <property type="protein sequence ID" value="TFI58086.1"/>
    <property type="molecule type" value="Genomic_DNA"/>
</dbReference>
<dbReference type="Gene3D" id="1.10.10.10">
    <property type="entry name" value="Winged helix-like DNA-binding domain superfamily/Winged helix DNA-binding domain"/>
    <property type="match status" value="1"/>
</dbReference>
<proteinExistence type="predicted"/>
<dbReference type="InterPro" id="IPR000485">
    <property type="entry name" value="AsnC-type_HTH_dom"/>
</dbReference>
<dbReference type="RefSeq" id="WP_135087000.1">
    <property type="nucleotide sequence ID" value="NZ_SPDV01000020.1"/>
</dbReference>
<dbReference type="Pfam" id="PF01037">
    <property type="entry name" value="AsnC_trans_reg"/>
    <property type="match status" value="1"/>
</dbReference>
<dbReference type="Proteomes" id="UP000298213">
    <property type="component" value="Unassembled WGS sequence"/>
</dbReference>
<evidence type="ECO:0000259" key="5">
    <source>
        <dbReference type="PROSITE" id="PS50956"/>
    </source>
</evidence>
<dbReference type="PROSITE" id="PS50956">
    <property type="entry name" value="HTH_ASNC_2"/>
    <property type="match status" value="1"/>
</dbReference>
<reference evidence="6 7" key="1">
    <citation type="submission" date="2019-03" db="EMBL/GenBank/DDBJ databases">
        <title>Genome sequence of Sphingomonas sp. 17J27-24.</title>
        <authorList>
            <person name="Kim M."/>
            <person name="Maeng S."/>
            <person name="Sathiyaraj S."/>
        </authorList>
    </citation>
    <scope>NUCLEOTIDE SEQUENCE [LARGE SCALE GENOMIC DNA]</scope>
    <source>
        <strain evidence="6 7">17J27-24</strain>
    </source>
</reference>
<dbReference type="AlphaFoldDB" id="A0A4Y8ZUF0"/>
<protein>
    <submittedName>
        <fullName evidence="6">Winged helix-turn-helix transcriptional regulator</fullName>
    </submittedName>
</protein>
<dbReference type="InterPro" id="IPR011008">
    <property type="entry name" value="Dimeric_a/b-barrel"/>
</dbReference>
<evidence type="ECO:0000256" key="1">
    <source>
        <dbReference type="ARBA" id="ARBA00023015"/>
    </source>
</evidence>
<keyword evidence="2" id="KW-0238">DNA-binding</keyword>
<dbReference type="PRINTS" id="PR00033">
    <property type="entry name" value="HTHASNC"/>
</dbReference>
<dbReference type="InterPro" id="IPR019888">
    <property type="entry name" value="Tscrpt_reg_AsnC-like"/>
</dbReference>
<sequence length="150" mass="17067">MLSETDRKLLRILQEDGRITNQELAARCGMSPSACLERMRRLRERGYILGYAALLDPEKLGQPLLIFIEVTLDRTTGDVFREFAEAVRERAEIIECHMVAGGFDYLLKLRMPDMGTYRVFLTTLAEMPGVRETRSYPVIEEVKSGVALPV</sequence>
<keyword evidence="1" id="KW-0805">Transcription regulation</keyword>
<dbReference type="Gene3D" id="3.30.70.920">
    <property type="match status" value="1"/>
</dbReference>
<name>A0A4Y8ZUF0_9SPHN</name>
<dbReference type="InterPro" id="IPR036388">
    <property type="entry name" value="WH-like_DNA-bd_sf"/>
</dbReference>
<evidence type="ECO:0000256" key="2">
    <source>
        <dbReference type="ARBA" id="ARBA00023125"/>
    </source>
</evidence>
<evidence type="ECO:0000313" key="6">
    <source>
        <dbReference type="EMBL" id="TFI58086.1"/>
    </source>
</evidence>
<evidence type="ECO:0000313" key="7">
    <source>
        <dbReference type="Proteomes" id="UP000298213"/>
    </source>
</evidence>
<dbReference type="GO" id="GO:0043200">
    <property type="term" value="P:response to amino acid"/>
    <property type="evidence" value="ECO:0007669"/>
    <property type="project" value="TreeGrafter"/>
</dbReference>
<dbReference type="Pfam" id="PF13412">
    <property type="entry name" value="HTH_24"/>
    <property type="match status" value="1"/>
</dbReference>
<evidence type="ECO:0000256" key="3">
    <source>
        <dbReference type="ARBA" id="ARBA00023159"/>
    </source>
</evidence>
<evidence type="ECO:0000256" key="4">
    <source>
        <dbReference type="ARBA" id="ARBA00023163"/>
    </source>
</evidence>
<keyword evidence="3" id="KW-0010">Activator</keyword>
<dbReference type="SUPFAM" id="SSF54909">
    <property type="entry name" value="Dimeric alpha+beta barrel"/>
    <property type="match status" value="1"/>
</dbReference>
<accession>A0A4Y8ZUF0</accession>
<organism evidence="6 7">
    <name type="scientific">Sphingomonas parva</name>
    <dbReference type="NCBI Taxonomy" id="2555898"/>
    <lineage>
        <taxon>Bacteria</taxon>
        <taxon>Pseudomonadati</taxon>
        <taxon>Pseudomonadota</taxon>
        <taxon>Alphaproteobacteria</taxon>
        <taxon>Sphingomonadales</taxon>
        <taxon>Sphingomonadaceae</taxon>
        <taxon>Sphingomonas</taxon>
    </lineage>
</organism>
<dbReference type="PANTHER" id="PTHR30154">
    <property type="entry name" value="LEUCINE-RESPONSIVE REGULATORY PROTEIN"/>
    <property type="match status" value="1"/>
</dbReference>
<comment type="caution">
    <text evidence="6">The sequence shown here is derived from an EMBL/GenBank/DDBJ whole genome shotgun (WGS) entry which is preliminary data.</text>
</comment>
<dbReference type="OrthoDB" id="9802341at2"/>
<dbReference type="GO" id="GO:0005829">
    <property type="term" value="C:cytosol"/>
    <property type="evidence" value="ECO:0007669"/>
    <property type="project" value="TreeGrafter"/>
</dbReference>
<dbReference type="PANTHER" id="PTHR30154:SF0">
    <property type="entry name" value="LEUCINE-RESPONSIVE REGULATORY PROTEIN"/>
    <property type="match status" value="1"/>
</dbReference>
<dbReference type="SUPFAM" id="SSF46785">
    <property type="entry name" value="Winged helix' DNA-binding domain"/>
    <property type="match status" value="1"/>
</dbReference>
<dbReference type="GO" id="GO:0043565">
    <property type="term" value="F:sequence-specific DNA binding"/>
    <property type="evidence" value="ECO:0007669"/>
    <property type="project" value="InterPro"/>
</dbReference>
<keyword evidence="7" id="KW-1185">Reference proteome</keyword>
<dbReference type="InterPro" id="IPR019887">
    <property type="entry name" value="Tscrpt_reg_AsnC/Lrp_C"/>
</dbReference>
<gene>
    <name evidence="6" type="ORF">E2493_11840</name>
</gene>
<dbReference type="InterPro" id="IPR036390">
    <property type="entry name" value="WH_DNA-bd_sf"/>
</dbReference>
<keyword evidence="4" id="KW-0804">Transcription</keyword>
<dbReference type="SMART" id="SM00344">
    <property type="entry name" value="HTH_ASNC"/>
    <property type="match status" value="1"/>
</dbReference>
<feature type="domain" description="HTH asnC-type" evidence="5">
    <location>
        <begin position="2"/>
        <end position="63"/>
    </location>
</feature>